<dbReference type="InterPro" id="IPR038581">
    <property type="entry name" value="ODC_AZ_sf"/>
</dbReference>
<dbReference type="EMBL" id="MCFI01000006">
    <property type="protein sequence ID" value="ORY84214.1"/>
    <property type="molecule type" value="Genomic_DNA"/>
</dbReference>
<dbReference type="GO" id="GO:0045732">
    <property type="term" value="P:positive regulation of protein catabolic process"/>
    <property type="evidence" value="ECO:0007669"/>
    <property type="project" value="TreeGrafter"/>
</dbReference>
<dbReference type="AlphaFoldDB" id="A0A1Y2FLI6"/>
<dbReference type="PANTHER" id="PTHR10279:SF10">
    <property type="entry name" value="ORNITHINE DECARBOXYLASE ANTIZYME"/>
    <property type="match status" value="1"/>
</dbReference>
<evidence type="ECO:0000256" key="1">
    <source>
        <dbReference type="ARBA" id="ARBA00002307"/>
    </source>
</evidence>
<sequence>MISSSILNNEPASNRCDALSVSTAASFAPRQPAPTFTALWGDPGGSAAGDVASVAKSCAKQQATFRSAHLGERQVSLSERNISSWYTQHIKLEKGEIQSEVVIKEEGKVSMTGVIEVDAEGDRTLYVTGSTNIQLKDGLVVLLDLALDCLQCQHLVIAIDRQALGKELPVVLHDLSWVGFTPIAPQKILKDAALTDKFCFVALDL</sequence>
<comment type="subunit">
    <text evidence="3">Interacts with ODC and thereby sterically blocks ODC homodimerization.</text>
</comment>
<dbReference type="RefSeq" id="XP_040726232.1">
    <property type="nucleotide sequence ID" value="XM_040871053.1"/>
</dbReference>
<evidence type="ECO:0000256" key="5">
    <source>
        <dbReference type="ARBA" id="ARBA00022758"/>
    </source>
</evidence>
<dbReference type="SUPFAM" id="SSF55729">
    <property type="entry name" value="Acyl-CoA N-acyltransferases (Nat)"/>
    <property type="match status" value="1"/>
</dbReference>
<proteinExistence type="inferred from homology"/>
<keyword evidence="5" id="KW-0688">Ribosomal frameshifting</keyword>
<dbReference type="Pfam" id="PF02100">
    <property type="entry name" value="ODC_AZ"/>
    <property type="match status" value="1"/>
</dbReference>
<comment type="similarity">
    <text evidence="2">Belongs to the ODC antizyme family.</text>
</comment>
<evidence type="ECO:0000313" key="7">
    <source>
        <dbReference type="Proteomes" id="UP000193685"/>
    </source>
</evidence>
<name>A0A1Y2FLI6_PROLT</name>
<reference evidence="6 7" key="1">
    <citation type="submission" date="2016-07" db="EMBL/GenBank/DDBJ databases">
        <title>Pervasive Adenine N6-methylation of Active Genes in Fungi.</title>
        <authorList>
            <consortium name="DOE Joint Genome Institute"/>
            <person name="Mondo S.J."/>
            <person name="Dannebaum R.O."/>
            <person name="Kuo R.C."/>
            <person name="Labutti K."/>
            <person name="Haridas S."/>
            <person name="Kuo A."/>
            <person name="Salamov A."/>
            <person name="Ahrendt S.R."/>
            <person name="Lipzen A."/>
            <person name="Sullivan W."/>
            <person name="Andreopoulos W.B."/>
            <person name="Clum A."/>
            <person name="Lindquist E."/>
            <person name="Daum C."/>
            <person name="Ramamoorthy G.K."/>
            <person name="Gryganskyi A."/>
            <person name="Culley D."/>
            <person name="Magnuson J.K."/>
            <person name="James T.Y."/>
            <person name="O'Malley M.A."/>
            <person name="Stajich J.E."/>
            <person name="Spatafora J.W."/>
            <person name="Visel A."/>
            <person name="Grigoriev I.V."/>
        </authorList>
    </citation>
    <scope>NUCLEOTIDE SEQUENCE [LARGE SCALE GENOMIC DNA]</scope>
    <source>
        <strain evidence="6 7">12-1054</strain>
    </source>
</reference>
<protein>
    <recommendedName>
        <fullName evidence="4">Ornithine decarboxylase antizyme</fullName>
    </recommendedName>
</protein>
<organism evidence="6 7">
    <name type="scientific">Protomyces lactucae-debilis</name>
    <dbReference type="NCBI Taxonomy" id="2754530"/>
    <lineage>
        <taxon>Eukaryota</taxon>
        <taxon>Fungi</taxon>
        <taxon>Dikarya</taxon>
        <taxon>Ascomycota</taxon>
        <taxon>Taphrinomycotina</taxon>
        <taxon>Taphrinomycetes</taxon>
        <taxon>Taphrinales</taxon>
        <taxon>Protomycetaceae</taxon>
        <taxon>Protomyces</taxon>
    </lineage>
</organism>
<evidence type="ECO:0000256" key="3">
    <source>
        <dbReference type="ARBA" id="ARBA00011486"/>
    </source>
</evidence>
<dbReference type="STRING" id="56484.A0A1Y2FLI6"/>
<evidence type="ECO:0000256" key="4">
    <source>
        <dbReference type="ARBA" id="ARBA00017712"/>
    </source>
</evidence>
<dbReference type="GO" id="GO:0075523">
    <property type="term" value="P:viral translational frameshifting"/>
    <property type="evidence" value="ECO:0007669"/>
    <property type="project" value="UniProtKB-KW"/>
</dbReference>
<dbReference type="Proteomes" id="UP000193685">
    <property type="component" value="Unassembled WGS sequence"/>
</dbReference>
<dbReference type="GeneID" id="63787652"/>
<dbReference type="GO" id="GO:0008073">
    <property type="term" value="F:ornithine decarboxylase inhibitor activity"/>
    <property type="evidence" value="ECO:0007669"/>
    <property type="project" value="InterPro"/>
</dbReference>
<comment type="caution">
    <text evidence="6">The sequence shown here is derived from an EMBL/GenBank/DDBJ whole genome shotgun (WGS) entry which is preliminary data.</text>
</comment>
<evidence type="ECO:0000313" key="6">
    <source>
        <dbReference type="EMBL" id="ORY84214.1"/>
    </source>
</evidence>
<dbReference type="InterPro" id="IPR016181">
    <property type="entry name" value="Acyl_CoA_acyltransferase"/>
</dbReference>
<gene>
    <name evidence="6" type="ORF">BCR37DRAFT_391819</name>
</gene>
<comment type="function">
    <text evidence="1">Ornithine decarboxylase (ODC) antizyme protein that negatively regulates ODC activity and intracellular polyamine biosynthesis in response to increased intracellular polyamine levels. Binds to ODC monomers, inhibiting the assembly of the functional ODC homodimer, and targets the monomers for ubiquitin-independent proteolytic destruction by the 26S proteasome.</text>
</comment>
<dbReference type="OrthoDB" id="10580365at2759"/>
<dbReference type="Gene3D" id="3.40.630.60">
    <property type="match status" value="1"/>
</dbReference>
<dbReference type="GO" id="GO:0005737">
    <property type="term" value="C:cytoplasm"/>
    <property type="evidence" value="ECO:0007669"/>
    <property type="project" value="TreeGrafter"/>
</dbReference>
<dbReference type="InterPro" id="IPR002993">
    <property type="entry name" value="ODC_AZ"/>
</dbReference>
<accession>A0A1Y2FLI6</accession>
<evidence type="ECO:0000256" key="2">
    <source>
        <dbReference type="ARBA" id="ARBA00008796"/>
    </source>
</evidence>
<keyword evidence="7" id="KW-1185">Reference proteome</keyword>
<dbReference type="GO" id="GO:0005634">
    <property type="term" value="C:nucleus"/>
    <property type="evidence" value="ECO:0007669"/>
    <property type="project" value="TreeGrafter"/>
</dbReference>
<dbReference type="PANTHER" id="PTHR10279">
    <property type="entry name" value="ORNITHINE DECARBOXYLASE ANTIZYME"/>
    <property type="match status" value="1"/>
</dbReference>